<feature type="coiled-coil region" evidence="12">
    <location>
        <begin position="247"/>
        <end position="282"/>
    </location>
</feature>
<feature type="domain" description="HAMP" evidence="15">
    <location>
        <begin position="198"/>
        <end position="252"/>
    </location>
</feature>
<dbReference type="InterPro" id="IPR005467">
    <property type="entry name" value="His_kinase_dom"/>
</dbReference>
<evidence type="ECO:0000256" key="4">
    <source>
        <dbReference type="ARBA" id="ARBA00022475"/>
    </source>
</evidence>
<dbReference type="GO" id="GO:0000155">
    <property type="term" value="F:phosphorelay sensor kinase activity"/>
    <property type="evidence" value="ECO:0007669"/>
    <property type="project" value="InterPro"/>
</dbReference>
<dbReference type="PANTHER" id="PTHR34220">
    <property type="entry name" value="SENSOR HISTIDINE KINASE YPDA"/>
    <property type="match status" value="1"/>
</dbReference>
<dbReference type="AlphaFoldDB" id="A0A3L7K1G2"/>
<dbReference type="EC" id="2.7.13.3" evidence="3"/>
<gene>
    <name evidence="16" type="ORF">D9X91_05870</name>
</gene>
<dbReference type="Proteomes" id="UP000276770">
    <property type="component" value="Unassembled WGS sequence"/>
</dbReference>
<evidence type="ECO:0000256" key="7">
    <source>
        <dbReference type="ARBA" id="ARBA00022741"/>
    </source>
</evidence>
<dbReference type="InterPro" id="IPR003594">
    <property type="entry name" value="HATPase_dom"/>
</dbReference>
<dbReference type="GO" id="GO:0005886">
    <property type="term" value="C:plasma membrane"/>
    <property type="evidence" value="ECO:0007669"/>
    <property type="project" value="UniProtKB-SubCell"/>
</dbReference>
<dbReference type="SMART" id="SM00387">
    <property type="entry name" value="HATPase_c"/>
    <property type="match status" value="1"/>
</dbReference>
<evidence type="ECO:0000256" key="11">
    <source>
        <dbReference type="ARBA" id="ARBA00023136"/>
    </source>
</evidence>
<dbReference type="PANTHER" id="PTHR34220:SF7">
    <property type="entry name" value="SENSOR HISTIDINE KINASE YPDA"/>
    <property type="match status" value="1"/>
</dbReference>
<evidence type="ECO:0000313" key="16">
    <source>
        <dbReference type="EMBL" id="RLQ96630.1"/>
    </source>
</evidence>
<dbReference type="Gene3D" id="6.10.340.10">
    <property type="match status" value="1"/>
</dbReference>
<keyword evidence="5" id="KW-0597">Phosphoprotein</keyword>
<keyword evidence="12" id="KW-0175">Coiled coil</keyword>
<dbReference type="InterPro" id="IPR003660">
    <property type="entry name" value="HAMP_dom"/>
</dbReference>
<evidence type="ECO:0000313" key="17">
    <source>
        <dbReference type="Proteomes" id="UP000276770"/>
    </source>
</evidence>
<feature type="domain" description="Histidine kinase" evidence="14">
    <location>
        <begin position="373"/>
        <end position="477"/>
    </location>
</feature>
<keyword evidence="13" id="KW-1133">Transmembrane helix</keyword>
<evidence type="ECO:0000256" key="8">
    <source>
        <dbReference type="ARBA" id="ARBA00022777"/>
    </source>
</evidence>
<dbReference type="Gene3D" id="3.30.565.10">
    <property type="entry name" value="Histidine kinase-like ATPase, C-terminal domain"/>
    <property type="match status" value="1"/>
</dbReference>
<evidence type="ECO:0000256" key="6">
    <source>
        <dbReference type="ARBA" id="ARBA00022679"/>
    </source>
</evidence>
<dbReference type="Pfam" id="PF02518">
    <property type="entry name" value="HATPase_c"/>
    <property type="match status" value="1"/>
</dbReference>
<feature type="transmembrane region" description="Helical" evidence="13">
    <location>
        <begin position="177"/>
        <end position="196"/>
    </location>
</feature>
<dbReference type="InterPro" id="IPR036890">
    <property type="entry name" value="HATPase_C_sf"/>
</dbReference>
<evidence type="ECO:0000256" key="3">
    <source>
        <dbReference type="ARBA" id="ARBA00012438"/>
    </source>
</evidence>
<keyword evidence="17" id="KW-1185">Reference proteome</keyword>
<keyword evidence="4" id="KW-1003">Cell membrane</keyword>
<dbReference type="SUPFAM" id="SSF55874">
    <property type="entry name" value="ATPase domain of HSP90 chaperone/DNA topoisomerase II/histidine kinase"/>
    <property type="match status" value="1"/>
</dbReference>
<dbReference type="InterPro" id="IPR004358">
    <property type="entry name" value="Sig_transdc_His_kin-like_C"/>
</dbReference>
<evidence type="ECO:0000256" key="1">
    <source>
        <dbReference type="ARBA" id="ARBA00000085"/>
    </source>
</evidence>
<keyword evidence="6" id="KW-0808">Transferase</keyword>
<keyword evidence="13" id="KW-0812">Transmembrane</keyword>
<dbReference type="Pfam" id="PF06580">
    <property type="entry name" value="His_kinase"/>
    <property type="match status" value="1"/>
</dbReference>
<evidence type="ECO:0000256" key="10">
    <source>
        <dbReference type="ARBA" id="ARBA00023012"/>
    </source>
</evidence>
<dbReference type="GO" id="GO:0005524">
    <property type="term" value="F:ATP binding"/>
    <property type="evidence" value="ECO:0007669"/>
    <property type="project" value="UniProtKB-KW"/>
</dbReference>
<dbReference type="RefSeq" id="WP_121679651.1">
    <property type="nucleotide sequence ID" value="NZ_RCVZ01000003.1"/>
</dbReference>
<reference evidence="16 17" key="1">
    <citation type="submission" date="2018-10" db="EMBL/GenBank/DDBJ databases">
        <title>Falsibacillus sp. genome draft.</title>
        <authorList>
            <person name="Shi S."/>
        </authorList>
    </citation>
    <scope>NUCLEOTIDE SEQUENCE [LARGE SCALE GENOMIC DNA]</scope>
    <source>
        <strain evidence="16 17">GY 10110</strain>
    </source>
</reference>
<protein>
    <recommendedName>
        <fullName evidence="3">histidine kinase</fullName>
        <ecNumber evidence="3">2.7.13.3</ecNumber>
    </recommendedName>
</protein>
<evidence type="ECO:0000259" key="15">
    <source>
        <dbReference type="PROSITE" id="PS50885"/>
    </source>
</evidence>
<evidence type="ECO:0000256" key="2">
    <source>
        <dbReference type="ARBA" id="ARBA00004651"/>
    </source>
</evidence>
<evidence type="ECO:0000256" key="9">
    <source>
        <dbReference type="ARBA" id="ARBA00022840"/>
    </source>
</evidence>
<keyword evidence="8" id="KW-0418">Kinase</keyword>
<organism evidence="16 17">
    <name type="scientific">Falsibacillus albus</name>
    <dbReference type="NCBI Taxonomy" id="2478915"/>
    <lineage>
        <taxon>Bacteria</taxon>
        <taxon>Bacillati</taxon>
        <taxon>Bacillota</taxon>
        <taxon>Bacilli</taxon>
        <taxon>Bacillales</taxon>
        <taxon>Bacillaceae</taxon>
        <taxon>Falsibacillus</taxon>
    </lineage>
</organism>
<sequence>MTKIQKNILQLTLTILIIMGSFWFLTSYLTDQATKKYNQILENYLLLNNISTLSSKSHESLSTLLNDPTSKNRAKYNQEKQELLSNTKRLSEVEDEHNKIILTNYESLIKNQVEAMDLAKQFSDLGLTDTVTKYYEESLQISQFIDDTTLELFKQKLNDQKKLYKAMMELSKNLQRLGMWTLTLVLFLSLLFSYWFSKGMTKSIFELTGAVKEISAGNLDRTVQIDGKRDDEISYLGRAFDDMRLNIKRYVEELKNKAKLEKELQEHRLLLKESELSRLQNQINPHFLFNTLNMLSKKAYLEGAGETSELITSVASVLRYNLHGNDRTVLLREEIVLLEEYLTILKARFTNRIEYQIVNECHANMMKVPCFILQPIVENAFTHGIEPRERGGHIYVFIKDDVDGLRITVEDNGIGMSEERLNEIRIGKRREGQTTGGIGLSNVMKRLELHYGQKGLLKIMSEEGNGTRIEILLPNEQREDLI</sequence>
<dbReference type="InterPro" id="IPR050640">
    <property type="entry name" value="Bact_2-comp_sensor_kinase"/>
</dbReference>
<keyword evidence="9" id="KW-0067">ATP-binding</keyword>
<dbReference type="PROSITE" id="PS50885">
    <property type="entry name" value="HAMP"/>
    <property type="match status" value="1"/>
</dbReference>
<evidence type="ECO:0000259" key="14">
    <source>
        <dbReference type="PROSITE" id="PS50109"/>
    </source>
</evidence>
<evidence type="ECO:0000256" key="5">
    <source>
        <dbReference type="ARBA" id="ARBA00022553"/>
    </source>
</evidence>
<dbReference type="EMBL" id="RCVZ01000003">
    <property type="protein sequence ID" value="RLQ96630.1"/>
    <property type="molecule type" value="Genomic_DNA"/>
</dbReference>
<dbReference type="PROSITE" id="PS50109">
    <property type="entry name" value="HIS_KIN"/>
    <property type="match status" value="1"/>
</dbReference>
<evidence type="ECO:0000256" key="13">
    <source>
        <dbReference type="SAM" id="Phobius"/>
    </source>
</evidence>
<dbReference type="PRINTS" id="PR00344">
    <property type="entry name" value="BCTRLSENSOR"/>
</dbReference>
<proteinExistence type="predicted"/>
<evidence type="ECO:0000256" key="12">
    <source>
        <dbReference type="SAM" id="Coils"/>
    </source>
</evidence>
<dbReference type="OrthoDB" id="9776552at2"/>
<feature type="transmembrane region" description="Helical" evidence="13">
    <location>
        <begin position="12"/>
        <end position="30"/>
    </location>
</feature>
<comment type="catalytic activity">
    <reaction evidence="1">
        <text>ATP + protein L-histidine = ADP + protein N-phospho-L-histidine.</text>
        <dbReference type="EC" id="2.7.13.3"/>
    </reaction>
</comment>
<keyword evidence="10" id="KW-0902">Two-component regulatory system</keyword>
<keyword evidence="11 13" id="KW-0472">Membrane</keyword>
<dbReference type="InterPro" id="IPR010559">
    <property type="entry name" value="Sig_transdc_His_kin_internal"/>
</dbReference>
<dbReference type="SUPFAM" id="SSF158472">
    <property type="entry name" value="HAMP domain-like"/>
    <property type="match status" value="1"/>
</dbReference>
<accession>A0A3L7K1G2</accession>
<comment type="caution">
    <text evidence="16">The sequence shown here is derived from an EMBL/GenBank/DDBJ whole genome shotgun (WGS) entry which is preliminary data.</text>
</comment>
<name>A0A3L7K1G2_9BACI</name>
<comment type="subcellular location">
    <subcellularLocation>
        <location evidence="2">Cell membrane</location>
        <topology evidence="2">Multi-pass membrane protein</topology>
    </subcellularLocation>
</comment>
<dbReference type="SMART" id="SM00304">
    <property type="entry name" value="HAMP"/>
    <property type="match status" value="1"/>
</dbReference>
<dbReference type="CDD" id="cd06225">
    <property type="entry name" value="HAMP"/>
    <property type="match status" value="1"/>
</dbReference>
<keyword evidence="7" id="KW-0547">Nucleotide-binding</keyword>
<dbReference type="Pfam" id="PF00672">
    <property type="entry name" value="HAMP"/>
    <property type="match status" value="1"/>
</dbReference>